<gene>
    <name evidence="1" type="ORF">Patl1_04668</name>
</gene>
<organism evidence="1 2">
    <name type="scientific">Pistacia atlantica</name>
    <dbReference type="NCBI Taxonomy" id="434234"/>
    <lineage>
        <taxon>Eukaryota</taxon>
        <taxon>Viridiplantae</taxon>
        <taxon>Streptophyta</taxon>
        <taxon>Embryophyta</taxon>
        <taxon>Tracheophyta</taxon>
        <taxon>Spermatophyta</taxon>
        <taxon>Magnoliopsida</taxon>
        <taxon>eudicotyledons</taxon>
        <taxon>Gunneridae</taxon>
        <taxon>Pentapetalae</taxon>
        <taxon>rosids</taxon>
        <taxon>malvids</taxon>
        <taxon>Sapindales</taxon>
        <taxon>Anacardiaceae</taxon>
        <taxon>Pistacia</taxon>
    </lineage>
</organism>
<evidence type="ECO:0000313" key="1">
    <source>
        <dbReference type="EMBL" id="KAJ0102581.1"/>
    </source>
</evidence>
<dbReference type="EMBL" id="CM047899">
    <property type="protein sequence ID" value="KAJ0102581.1"/>
    <property type="molecule type" value="Genomic_DNA"/>
</dbReference>
<keyword evidence="2" id="KW-1185">Reference proteome</keyword>
<name>A0ACC1BU60_9ROSI</name>
<evidence type="ECO:0000313" key="2">
    <source>
        <dbReference type="Proteomes" id="UP001164250"/>
    </source>
</evidence>
<sequence>MISVCTLLAVAAIKGWDLQQLDINNAFLYGDLDEELYMRLPPGLASSKENQFGFVQSKSNYSLFIKHTASSFTALLVYVDDIIVMSLDQTSTDEVKNFCPPNSESRTWAQSNNFLDMEIARSKDGIQICQHKYTLDILSKIGLFAARTSPLPMESNIKL</sequence>
<reference evidence="2" key="1">
    <citation type="journal article" date="2023" name="G3 (Bethesda)">
        <title>Genome assembly and association tests identify interacting loci associated with vigor, precocity, and sex in interspecific pistachio rootstocks.</title>
        <authorList>
            <person name="Palmer W."/>
            <person name="Jacygrad E."/>
            <person name="Sagayaradj S."/>
            <person name="Cavanaugh K."/>
            <person name="Han R."/>
            <person name="Bertier L."/>
            <person name="Beede B."/>
            <person name="Kafkas S."/>
            <person name="Golino D."/>
            <person name="Preece J."/>
            <person name="Michelmore R."/>
        </authorList>
    </citation>
    <scope>NUCLEOTIDE SEQUENCE [LARGE SCALE GENOMIC DNA]</scope>
</reference>
<comment type="caution">
    <text evidence="1">The sequence shown here is derived from an EMBL/GenBank/DDBJ whole genome shotgun (WGS) entry which is preliminary data.</text>
</comment>
<protein>
    <submittedName>
        <fullName evidence="1">Uncharacterized protein</fullName>
    </submittedName>
</protein>
<proteinExistence type="predicted"/>
<dbReference type="Proteomes" id="UP001164250">
    <property type="component" value="Chromosome 3"/>
</dbReference>
<accession>A0ACC1BU60</accession>